<dbReference type="SUPFAM" id="SSF51735">
    <property type="entry name" value="NAD(P)-binding Rossmann-fold domains"/>
    <property type="match status" value="1"/>
</dbReference>
<evidence type="ECO:0000256" key="2">
    <source>
        <dbReference type="ARBA" id="ARBA00023002"/>
    </source>
</evidence>
<dbReference type="InterPro" id="IPR057326">
    <property type="entry name" value="KR_dom"/>
</dbReference>
<dbReference type="Gene3D" id="3.40.50.720">
    <property type="entry name" value="NAD(P)-binding Rossmann-like Domain"/>
    <property type="match status" value="1"/>
</dbReference>
<organism evidence="5 6">
    <name type="scientific">Citricoccus alkalitolerans</name>
    <dbReference type="NCBI Taxonomy" id="246603"/>
    <lineage>
        <taxon>Bacteria</taxon>
        <taxon>Bacillati</taxon>
        <taxon>Actinomycetota</taxon>
        <taxon>Actinomycetes</taxon>
        <taxon>Micrococcales</taxon>
        <taxon>Micrococcaceae</taxon>
        <taxon>Citricoccus</taxon>
    </lineage>
</organism>
<proteinExistence type="inferred from homology"/>
<feature type="domain" description="Ketoreductase" evidence="4">
    <location>
        <begin position="15"/>
        <end position="195"/>
    </location>
</feature>
<protein>
    <submittedName>
        <fullName evidence="5">SDR family oxidoreductase</fullName>
    </submittedName>
</protein>
<keyword evidence="2" id="KW-0560">Oxidoreductase</keyword>
<keyword evidence="6" id="KW-1185">Reference proteome</keyword>
<dbReference type="PROSITE" id="PS00061">
    <property type="entry name" value="ADH_SHORT"/>
    <property type="match status" value="1"/>
</dbReference>
<dbReference type="InterPro" id="IPR002347">
    <property type="entry name" value="SDR_fam"/>
</dbReference>
<reference evidence="6" key="1">
    <citation type="journal article" date="2019" name="Int. J. Syst. Evol. Microbiol.">
        <title>The Global Catalogue of Microorganisms (GCM) 10K type strain sequencing project: providing services to taxonomists for standard genome sequencing and annotation.</title>
        <authorList>
            <consortium name="The Broad Institute Genomics Platform"/>
            <consortium name="The Broad Institute Genome Sequencing Center for Infectious Disease"/>
            <person name="Wu L."/>
            <person name="Ma J."/>
        </authorList>
    </citation>
    <scope>NUCLEOTIDE SEQUENCE [LARGE SCALE GENOMIC DNA]</scope>
    <source>
        <strain evidence="6">CGMCC 1.12125</strain>
    </source>
</reference>
<dbReference type="PANTHER" id="PTHR45024:SF2">
    <property type="entry name" value="SCP2 DOMAIN-CONTAINING PROTEIN"/>
    <property type="match status" value="1"/>
</dbReference>
<comment type="caution">
    <text evidence="5">The sequence shown here is derived from an EMBL/GenBank/DDBJ whole genome shotgun (WGS) entry which is preliminary data.</text>
</comment>
<evidence type="ECO:0000256" key="3">
    <source>
        <dbReference type="SAM" id="MobiDB-lite"/>
    </source>
</evidence>
<dbReference type="PRINTS" id="PR00081">
    <property type="entry name" value="GDHRDH"/>
</dbReference>
<accession>A0ABV8XXN0</accession>
<gene>
    <name evidence="5" type="ORF">ACFO0K_08340</name>
</gene>
<feature type="region of interest" description="Disordered" evidence="3">
    <location>
        <begin position="284"/>
        <end position="310"/>
    </location>
</feature>
<dbReference type="Pfam" id="PF13561">
    <property type="entry name" value="adh_short_C2"/>
    <property type="match status" value="1"/>
</dbReference>
<dbReference type="InterPro" id="IPR020904">
    <property type="entry name" value="Sc_DH/Rdtase_CS"/>
</dbReference>
<evidence type="ECO:0000256" key="1">
    <source>
        <dbReference type="ARBA" id="ARBA00006484"/>
    </source>
</evidence>
<dbReference type="Proteomes" id="UP001595965">
    <property type="component" value="Unassembled WGS sequence"/>
</dbReference>
<sequence length="310" mass="31793">MSVPTPGGPTRLDGRVAVVTGAGRSLGQAYALALAAAGAAVVVNDLDGSTADATAERIRAAGGRAVTVVAAVGTAATAQELVNAAMEEFGRLDIMVANAGALRDRVLWKMSDEDFDLVISSHLRGAFTCGRAAAVAMRDQGEGGRIILIGSPAGQFGSFGQTNYAAAKAGLVAMARTWSLELARAAITVNTVVPTALSPMTATIPAYAQVYEDFLQGHPIPAIYRREHALGSPDDVAPLVVWLASEAASDVTGQAIGLGGDRLTLYSHPDVLRTLDHDGGWSPEAIDGAWHGGLDGQAQPSGPRSAREGA</sequence>
<evidence type="ECO:0000313" key="5">
    <source>
        <dbReference type="EMBL" id="MFC4429689.1"/>
    </source>
</evidence>
<dbReference type="PRINTS" id="PR00080">
    <property type="entry name" value="SDRFAMILY"/>
</dbReference>
<comment type="similarity">
    <text evidence="1">Belongs to the short-chain dehydrogenases/reductases (SDR) family.</text>
</comment>
<dbReference type="InterPro" id="IPR036291">
    <property type="entry name" value="NAD(P)-bd_dom_sf"/>
</dbReference>
<evidence type="ECO:0000313" key="6">
    <source>
        <dbReference type="Proteomes" id="UP001595965"/>
    </source>
</evidence>
<dbReference type="RefSeq" id="WP_344227941.1">
    <property type="nucleotide sequence ID" value="NZ_BAAALH010000002.1"/>
</dbReference>
<dbReference type="PANTHER" id="PTHR45024">
    <property type="entry name" value="DEHYDROGENASES, SHORT CHAIN"/>
    <property type="match status" value="1"/>
</dbReference>
<dbReference type="SMART" id="SM00822">
    <property type="entry name" value="PKS_KR"/>
    <property type="match status" value="1"/>
</dbReference>
<dbReference type="InterPro" id="IPR051687">
    <property type="entry name" value="Peroxisomal_Beta-Oxidation"/>
</dbReference>
<dbReference type="EMBL" id="JBHSEN010000001">
    <property type="protein sequence ID" value="MFC4429689.1"/>
    <property type="molecule type" value="Genomic_DNA"/>
</dbReference>
<evidence type="ECO:0000259" key="4">
    <source>
        <dbReference type="SMART" id="SM00822"/>
    </source>
</evidence>
<name>A0ABV8XXN0_9MICC</name>